<evidence type="ECO:0000256" key="1">
    <source>
        <dbReference type="SAM" id="MobiDB-lite"/>
    </source>
</evidence>
<dbReference type="CDD" id="cd00038">
    <property type="entry name" value="CAP_ED"/>
    <property type="match status" value="2"/>
</dbReference>
<dbReference type="Pfam" id="PF00027">
    <property type="entry name" value="cNMP_binding"/>
    <property type="match status" value="2"/>
</dbReference>
<dbReference type="eggNOG" id="COG3266">
    <property type="taxonomic scope" value="Bacteria"/>
</dbReference>
<dbReference type="SMART" id="SM00100">
    <property type="entry name" value="cNMP"/>
    <property type="match status" value="2"/>
</dbReference>
<dbReference type="Gene3D" id="2.60.120.10">
    <property type="entry name" value="Jelly Rolls"/>
    <property type="match status" value="2"/>
</dbReference>
<sequence>MEARRLRDQANEAIARGRFGKAAELLEAYCALEPQDHQSRLRLGDTWVKGGDSRRAILAYQAAAEGFAREGLLPRAIATSKRILELDPSHQGVQHTLASLYARRGGTPVPPAPPAPPPRTALFIDLPPEIDEALEASLPERPPPPPAQPPPPPSPSPPGLRRRTMEVPAIRTPSEAPLPPAAPVPPEAPPSASFPELVIEADSLLHAVELAAAHAPGRGGGEEPVSAPPMGERALPEIPLFSDLPREAFIALFERCPLRRFPEGARIIEQGSRGNAFYVICSGRVRIVRESDGTTRELAVLGEGAFFGEMALLSGAPRSASVVGAAEETQVLEISAPVLGDLARLNPQVARALRRFCRQRLLSQVMNTSALFQPFGRKDRRELVERFRAREVRRGEVLIHEGQRVDGLYVVLSGEVAVSKGGQPLAHLREGELFGEMSLLNKTPATATVTAVRNASLLRLPREDFDTLILTHPQVLVLVSELTEARQRSTEVLLGGSATDARHTQSFEDLVLV</sequence>
<evidence type="ECO:0000259" key="2">
    <source>
        <dbReference type="PROSITE" id="PS50042"/>
    </source>
</evidence>
<proteinExistence type="predicted"/>
<dbReference type="PANTHER" id="PTHR23011:SF28">
    <property type="entry name" value="CYCLIC NUCLEOTIDE-BINDING DOMAIN CONTAINING PROTEIN"/>
    <property type="match status" value="1"/>
</dbReference>
<protein>
    <submittedName>
        <fullName evidence="3">PKA regulatory subunit-like protein</fullName>
    </submittedName>
</protein>
<accession>S9NYG2</accession>
<dbReference type="Gene3D" id="1.25.40.10">
    <property type="entry name" value="Tetratricopeptide repeat domain"/>
    <property type="match status" value="1"/>
</dbReference>
<gene>
    <name evidence="3" type="ORF">D187_008186</name>
</gene>
<dbReference type="PANTHER" id="PTHR23011">
    <property type="entry name" value="CYCLIC NUCLEOTIDE-BINDING DOMAIN CONTAINING PROTEIN"/>
    <property type="match status" value="1"/>
</dbReference>
<evidence type="ECO:0000313" key="4">
    <source>
        <dbReference type="Proteomes" id="UP000011682"/>
    </source>
</evidence>
<dbReference type="PROSITE" id="PS50042">
    <property type="entry name" value="CNMP_BINDING_3"/>
    <property type="match status" value="2"/>
</dbReference>
<feature type="domain" description="Cyclic nucleotide-binding" evidence="2">
    <location>
        <begin position="240"/>
        <end position="335"/>
    </location>
</feature>
<organism evidence="3 4">
    <name type="scientific">Cystobacter fuscus (strain ATCC 25194 / DSM 2262 / NBRC 100088 / M29)</name>
    <dbReference type="NCBI Taxonomy" id="1242864"/>
    <lineage>
        <taxon>Bacteria</taxon>
        <taxon>Pseudomonadati</taxon>
        <taxon>Myxococcota</taxon>
        <taxon>Myxococcia</taxon>
        <taxon>Myxococcales</taxon>
        <taxon>Cystobacterineae</taxon>
        <taxon>Archangiaceae</taxon>
        <taxon>Cystobacter</taxon>
    </lineage>
</organism>
<feature type="domain" description="Cyclic nucleotide-binding" evidence="2">
    <location>
        <begin position="371"/>
        <end position="469"/>
    </location>
</feature>
<dbReference type="InterPro" id="IPR000595">
    <property type="entry name" value="cNMP-bd_dom"/>
</dbReference>
<reference evidence="3" key="1">
    <citation type="submission" date="2013-05" db="EMBL/GenBank/DDBJ databases">
        <title>Genome assembly of Cystobacter fuscus DSM 2262.</title>
        <authorList>
            <person name="Sharma G."/>
            <person name="Khatri I."/>
            <person name="Kaur C."/>
            <person name="Mayilraj S."/>
            <person name="Subramanian S."/>
        </authorList>
    </citation>
    <scope>NUCLEOTIDE SEQUENCE [LARGE SCALE GENOMIC DNA]</scope>
    <source>
        <strain evidence="3">DSM 2262</strain>
    </source>
</reference>
<dbReference type="InterPro" id="IPR018490">
    <property type="entry name" value="cNMP-bd_dom_sf"/>
</dbReference>
<dbReference type="InterPro" id="IPR014710">
    <property type="entry name" value="RmlC-like_jellyroll"/>
</dbReference>
<dbReference type="EMBL" id="ANAH02000067">
    <property type="protein sequence ID" value="EPX55931.1"/>
    <property type="molecule type" value="Genomic_DNA"/>
</dbReference>
<dbReference type="Proteomes" id="UP000011682">
    <property type="component" value="Unassembled WGS sequence"/>
</dbReference>
<dbReference type="RefSeq" id="WP_002631323.1">
    <property type="nucleotide sequence ID" value="NZ_ANAH02000067.1"/>
</dbReference>
<dbReference type="eggNOG" id="COG0664">
    <property type="taxonomic scope" value="Bacteria"/>
</dbReference>
<feature type="region of interest" description="Disordered" evidence="1">
    <location>
        <begin position="136"/>
        <end position="162"/>
    </location>
</feature>
<name>S9NYG2_CYSF2</name>
<dbReference type="SUPFAM" id="SSF48452">
    <property type="entry name" value="TPR-like"/>
    <property type="match status" value="1"/>
</dbReference>
<dbReference type="InterPro" id="IPR011990">
    <property type="entry name" value="TPR-like_helical_dom_sf"/>
</dbReference>
<comment type="caution">
    <text evidence="3">The sequence shown here is derived from an EMBL/GenBank/DDBJ whole genome shotgun (WGS) entry which is preliminary data.</text>
</comment>
<evidence type="ECO:0000313" key="3">
    <source>
        <dbReference type="EMBL" id="EPX55931.1"/>
    </source>
</evidence>
<feature type="region of interest" description="Disordered" evidence="1">
    <location>
        <begin position="103"/>
        <end position="123"/>
    </location>
</feature>
<dbReference type="SUPFAM" id="SSF51206">
    <property type="entry name" value="cAMP-binding domain-like"/>
    <property type="match status" value="2"/>
</dbReference>
<dbReference type="AlphaFoldDB" id="S9NYG2"/>
<keyword evidence="4" id="KW-1185">Reference proteome</keyword>
<feature type="compositionally biased region" description="Pro residues" evidence="1">
    <location>
        <begin position="108"/>
        <end position="119"/>
    </location>
</feature>
<dbReference type="PRINTS" id="PR00103">
    <property type="entry name" value="CAMPKINASE"/>
</dbReference>
<feature type="compositionally biased region" description="Pro residues" evidence="1">
    <location>
        <begin position="140"/>
        <end position="158"/>
    </location>
</feature>
<dbReference type="OrthoDB" id="9779457at2"/>